<keyword evidence="1" id="KW-1133">Transmembrane helix</keyword>
<keyword evidence="1" id="KW-0812">Transmembrane</keyword>
<evidence type="ECO:0000256" key="1">
    <source>
        <dbReference type="SAM" id="Phobius"/>
    </source>
</evidence>
<organism evidence="2 3">
    <name type="scientific">Pseudobutyrivibrio ruminis DSM 9787</name>
    <dbReference type="NCBI Taxonomy" id="1123011"/>
    <lineage>
        <taxon>Bacteria</taxon>
        <taxon>Bacillati</taxon>
        <taxon>Bacillota</taxon>
        <taxon>Clostridia</taxon>
        <taxon>Lachnospirales</taxon>
        <taxon>Lachnospiraceae</taxon>
        <taxon>Pseudobutyrivibrio</taxon>
    </lineage>
</organism>
<proteinExistence type="predicted"/>
<accession>A0A285REJ5</accession>
<dbReference type="EMBL" id="OBMR01000002">
    <property type="protein sequence ID" value="SOB92500.1"/>
    <property type="molecule type" value="Genomic_DNA"/>
</dbReference>
<feature type="transmembrane region" description="Helical" evidence="1">
    <location>
        <begin position="12"/>
        <end position="40"/>
    </location>
</feature>
<dbReference type="Proteomes" id="UP000219563">
    <property type="component" value="Unassembled WGS sequence"/>
</dbReference>
<gene>
    <name evidence="2" type="ORF">SAMN02910411_0927</name>
</gene>
<dbReference type="AlphaFoldDB" id="A0A285REJ5"/>
<feature type="transmembrane region" description="Helical" evidence="1">
    <location>
        <begin position="46"/>
        <end position="75"/>
    </location>
</feature>
<keyword evidence="1" id="KW-0472">Membrane</keyword>
<sequence>MRENTKQSSDQLRGIAGLVMLIGIIIGFGLGILGIFSISVGSSNTFMGIGGVGLIILGALVIFWHYVVFVMISAYATIVENSDRTAVVDAIWEVAENLQQTHKI</sequence>
<name>A0A285REJ5_9FIRM</name>
<evidence type="ECO:0000313" key="3">
    <source>
        <dbReference type="Proteomes" id="UP000219563"/>
    </source>
</evidence>
<reference evidence="2 3" key="1">
    <citation type="submission" date="2017-08" db="EMBL/GenBank/DDBJ databases">
        <authorList>
            <person name="de Groot N.N."/>
        </authorList>
    </citation>
    <scope>NUCLEOTIDE SEQUENCE [LARGE SCALE GENOMIC DNA]</scope>
    <source>
        <strain evidence="2 3">DSM 9787</strain>
    </source>
</reference>
<evidence type="ECO:0000313" key="2">
    <source>
        <dbReference type="EMBL" id="SOB92500.1"/>
    </source>
</evidence>
<dbReference type="RefSeq" id="WP_097075604.1">
    <property type="nucleotide sequence ID" value="NZ_OBMR01000002.1"/>
</dbReference>
<protein>
    <submittedName>
        <fullName evidence="2">Uncharacterized protein</fullName>
    </submittedName>
</protein>